<sequence>MDLALFPYFLVSSILLTLAPGPDNLYLLAKSIADGAKAGITLAGGLASGIVFHTRLVILGVAALVKSSPIAFTALKYVGAAYLFYLAYGAFTAKVADTKTASNTNDGTEAVVSNTNNETEAAASNINNETEAAASNSQTTNVSNGQSSIKSSSGETSGFAIYRKGLIMNILNPKVLLFFLAFLPQFVAPDSESPGLAIAMLGAVFNLQAFIIFSIIALCAGKLRGFLNQGPKSQRILNRVQGVVLLGIGCLLLLF</sequence>
<keyword evidence="4 7" id="KW-1133">Transmembrane helix</keyword>
<dbReference type="OrthoDB" id="9784202at2"/>
<keyword evidence="5 7" id="KW-0472">Membrane</keyword>
<dbReference type="eggNOG" id="COG1280">
    <property type="taxonomic scope" value="Bacteria"/>
</dbReference>
<organism evidence="8 9">
    <name type="scientific">Veillonella seminalis ACS-216-V-Col6b</name>
    <dbReference type="NCBI Taxonomy" id="883156"/>
    <lineage>
        <taxon>Bacteria</taxon>
        <taxon>Bacillati</taxon>
        <taxon>Bacillota</taxon>
        <taxon>Negativicutes</taxon>
        <taxon>Veillonellales</taxon>
        <taxon>Veillonellaceae</taxon>
        <taxon>Veillonella</taxon>
    </lineage>
</organism>
<dbReference type="Proteomes" id="UP000009891">
    <property type="component" value="Unassembled WGS sequence"/>
</dbReference>
<dbReference type="GO" id="GO:0005886">
    <property type="term" value="C:plasma membrane"/>
    <property type="evidence" value="ECO:0007669"/>
    <property type="project" value="UniProtKB-SubCell"/>
</dbReference>
<feature type="region of interest" description="Disordered" evidence="6">
    <location>
        <begin position="133"/>
        <end position="155"/>
    </location>
</feature>
<evidence type="ECO:0000256" key="5">
    <source>
        <dbReference type="ARBA" id="ARBA00023136"/>
    </source>
</evidence>
<evidence type="ECO:0000256" key="4">
    <source>
        <dbReference type="ARBA" id="ARBA00022989"/>
    </source>
</evidence>
<protein>
    <recommendedName>
        <fullName evidence="10">Homoserine/Threonine efflux protein</fullName>
    </recommendedName>
</protein>
<dbReference type="PANTHER" id="PTHR30086:SF20">
    <property type="entry name" value="ARGININE EXPORTER PROTEIN ARGO-RELATED"/>
    <property type="match status" value="1"/>
</dbReference>
<dbReference type="PATRIC" id="fig|883156.3.peg.1393"/>
<feature type="transmembrane region" description="Helical" evidence="7">
    <location>
        <begin position="196"/>
        <end position="220"/>
    </location>
</feature>
<accession>K9DL87</accession>
<evidence type="ECO:0000313" key="9">
    <source>
        <dbReference type="Proteomes" id="UP000009891"/>
    </source>
</evidence>
<evidence type="ECO:0000256" key="3">
    <source>
        <dbReference type="ARBA" id="ARBA00022692"/>
    </source>
</evidence>
<name>K9DL87_9FIRM</name>
<comment type="subcellular location">
    <subcellularLocation>
        <location evidence="1">Cell membrane</location>
        <topology evidence="1">Multi-pass membrane protein</topology>
    </subcellularLocation>
</comment>
<dbReference type="PIRSF" id="PIRSF006324">
    <property type="entry name" value="LeuE"/>
    <property type="match status" value="1"/>
</dbReference>
<dbReference type="PANTHER" id="PTHR30086">
    <property type="entry name" value="ARGININE EXPORTER PROTEIN ARGO"/>
    <property type="match status" value="1"/>
</dbReference>
<feature type="transmembrane region" description="Helical" evidence="7">
    <location>
        <begin position="6"/>
        <end position="28"/>
    </location>
</feature>
<evidence type="ECO:0000313" key="8">
    <source>
        <dbReference type="EMBL" id="EKU78150.1"/>
    </source>
</evidence>
<dbReference type="InterPro" id="IPR001123">
    <property type="entry name" value="LeuE-type"/>
</dbReference>
<evidence type="ECO:0008006" key="10">
    <source>
        <dbReference type="Google" id="ProtNLM"/>
    </source>
</evidence>
<dbReference type="GO" id="GO:0015171">
    <property type="term" value="F:amino acid transmembrane transporter activity"/>
    <property type="evidence" value="ECO:0007669"/>
    <property type="project" value="TreeGrafter"/>
</dbReference>
<dbReference type="RefSeq" id="WP_006556318.1">
    <property type="nucleotide sequence ID" value="NZ_JH992937.1"/>
</dbReference>
<gene>
    <name evidence="8" type="ORF">HMPREF9282_01431</name>
</gene>
<dbReference type="HOGENOM" id="CLU_079569_3_2_9"/>
<keyword evidence="3 7" id="KW-0812">Transmembrane</keyword>
<proteinExistence type="predicted"/>
<dbReference type="EMBL" id="AHAF01000011">
    <property type="protein sequence ID" value="EKU78150.1"/>
    <property type="molecule type" value="Genomic_DNA"/>
</dbReference>
<feature type="transmembrane region" description="Helical" evidence="7">
    <location>
        <begin position="70"/>
        <end position="91"/>
    </location>
</feature>
<keyword evidence="2" id="KW-1003">Cell membrane</keyword>
<feature type="transmembrane region" description="Helical" evidence="7">
    <location>
        <begin position="166"/>
        <end position="184"/>
    </location>
</feature>
<dbReference type="Pfam" id="PF01810">
    <property type="entry name" value="LysE"/>
    <property type="match status" value="1"/>
</dbReference>
<dbReference type="STRING" id="883156.HMPREF9282_01431"/>
<keyword evidence="9" id="KW-1185">Reference proteome</keyword>
<evidence type="ECO:0000256" key="7">
    <source>
        <dbReference type="SAM" id="Phobius"/>
    </source>
</evidence>
<evidence type="ECO:0000256" key="2">
    <source>
        <dbReference type="ARBA" id="ARBA00022475"/>
    </source>
</evidence>
<evidence type="ECO:0000256" key="6">
    <source>
        <dbReference type="SAM" id="MobiDB-lite"/>
    </source>
</evidence>
<feature type="transmembrane region" description="Helical" evidence="7">
    <location>
        <begin position="40"/>
        <end position="64"/>
    </location>
</feature>
<dbReference type="AlphaFoldDB" id="K9DL87"/>
<comment type="caution">
    <text evidence="8">The sequence shown here is derived from an EMBL/GenBank/DDBJ whole genome shotgun (WGS) entry which is preliminary data.</text>
</comment>
<evidence type="ECO:0000256" key="1">
    <source>
        <dbReference type="ARBA" id="ARBA00004651"/>
    </source>
</evidence>
<reference evidence="8 9" key="1">
    <citation type="submission" date="2012-09" db="EMBL/GenBank/DDBJ databases">
        <title>The Genome Sequence of Veillonella ratti ACS-216-V-COL6B.</title>
        <authorList>
            <consortium name="The Broad Institute Genome Sequencing Platform"/>
            <person name="Earl A."/>
            <person name="Ward D."/>
            <person name="Feldgarden M."/>
            <person name="Gevers D."/>
            <person name="Saerens B."/>
            <person name="Vaneechoutte M."/>
            <person name="Walker B."/>
            <person name="Young S.K."/>
            <person name="Zeng Q."/>
            <person name="Gargeya S."/>
            <person name="Fitzgerald M."/>
            <person name="Haas B."/>
            <person name="Abouelleil A."/>
            <person name="Alvarado L."/>
            <person name="Arachchi H.M."/>
            <person name="Berlin A."/>
            <person name="Chapman S.B."/>
            <person name="Goldberg J."/>
            <person name="Griggs A."/>
            <person name="Gujja S."/>
            <person name="Hansen M."/>
            <person name="Howarth C."/>
            <person name="Imamovic A."/>
            <person name="Larimer J."/>
            <person name="McCowen C."/>
            <person name="Montmayeur A."/>
            <person name="Murphy C."/>
            <person name="Neiman D."/>
            <person name="Pearson M."/>
            <person name="Priest M."/>
            <person name="Roberts A."/>
            <person name="Saif S."/>
            <person name="Shea T."/>
            <person name="Sisk P."/>
            <person name="Sykes S."/>
            <person name="Wortman J."/>
            <person name="Nusbaum C."/>
            <person name="Birren B."/>
        </authorList>
    </citation>
    <scope>NUCLEOTIDE SEQUENCE [LARGE SCALE GENOMIC DNA]</scope>
    <source>
        <strain evidence="8 9">ACS-216-V-Col6b</strain>
    </source>
</reference>